<organism evidence="2 3">
    <name type="scientific">Companilactobacillus mishanensis</name>
    <dbReference type="NCBI Taxonomy" id="2486008"/>
    <lineage>
        <taxon>Bacteria</taxon>
        <taxon>Bacillati</taxon>
        <taxon>Bacillota</taxon>
        <taxon>Bacilli</taxon>
        <taxon>Lactobacillales</taxon>
        <taxon>Lactobacillaceae</taxon>
        <taxon>Companilactobacillus</taxon>
    </lineage>
</organism>
<protein>
    <submittedName>
        <fullName evidence="2">DUF4097 domain-containing protein</fullName>
    </submittedName>
</protein>
<dbReference type="OrthoDB" id="2318810at2"/>
<reference evidence="2 3" key="1">
    <citation type="journal article" date="2019" name="Syst. Appl. Microbiol.">
        <title>Polyphasic characterization of two novel Lactobacillus spp. isolated from blown salami packages: Description of Lactobacillus halodurans sp. nov. and Lactobacillus salsicarnum sp. nov.</title>
        <authorList>
            <person name="Schuster J.A."/>
            <person name="Klingl A."/>
            <person name="Vogel R.F."/>
            <person name="Ehrmann M.A."/>
        </authorList>
    </citation>
    <scope>NUCLEOTIDE SEQUENCE [LARGE SCALE GENOMIC DNA]</scope>
    <source>
        <strain evidence="2 3">TMW 1.2118</strain>
    </source>
</reference>
<evidence type="ECO:0000259" key="1">
    <source>
        <dbReference type="Pfam" id="PF13349"/>
    </source>
</evidence>
<dbReference type="Pfam" id="PF13349">
    <property type="entry name" value="DUF4097"/>
    <property type="match status" value="1"/>
</dbReference>
<dbReference type="EMBL" id="VDFM01000007">
    <property type="protein sequence ID" value="MQS52775.1"/>
    <property type="molecule type" value="Genomic_DNA"/>
</dbReference>
<comment type="caution">
    <text evidence="2">The sequence shown here is derived from an EMBL/GenBank/DDBJ whole genome shotgun (WGS) entry which is preliminary data.</text>
</comment>
<dbReference type="AlphaFoldDB" id="A0A5P0ZIE7"/>
<sequence>MIMRKYLVTGLYLLIIGVVLAVGGHMMGASKTVVWHHGFQVSKSVDTTKSVGKFSKIEADTEISNIKVKSGDKFQVQVVGDQFSKGEYKIKDDTLVVSEKYLDSGHVGVSSNHKIVVTIPKGTQLENVDLTMGDSNARLVHIDTKNLKVHSNDDDIGLLALNSVKVTDSAEVNLNHARLWINKSHLNNLKMLTDSSTNINFIKSTISNSKLDLHQGYLDIEDSVLENNTISMSQGRVELEESQIHGINGFDLEQGQFEAEEVNTDGLDLSTKNGEIEYLDSKKNERSFQNNPDAGNLLRVSSTQGKIVIK</sequence>
<evidence type="ECO:0000313" key="3">
    <source>
        <dbReference type="Proteomes" id="UP000380386"/>
    </source>
</evidence>
<accession>A0A5P0ZIE7</accession>
<name>A0A5P0ZIE7_9LACO</name>
<dbReference type="Proteomes" id="UP000380386">
    <property type="component" value="Unassembled WGS sequence"/>
</dbReference>
<gene>
    <name evidence="2" type="ORF">FHL02_07035</name>
</gene>
<dbReference type="InterPro" id="IPR025164">
    <property type="entry name" value="Toastrack_DUF4097"/>
</dbReference>
<evidence type="ECO:0000313" key="2">
    <source>
        <dbReference type="EMBL" id="MQS52775.1"/>
    </source>
</evidence>
<feature type="domain" description="DUF4097" evidence="1">
    <location>
        <begin position="55"/>
        <end position="309"/>
    </location>
</feature>
<proteinExistence type="predicted"/>